<dbReference type="Gene3D" id="3.20.20.80">
    <property type="entry name" value="Glycosidases"/>
    <property type="match status" value="1"/>
</dbReference>
<reference evidence="1" key="1">
    <citation type="submission" date="2021-11" db="EMBL/GenBank/DDBJ databases">
        <title>Streptomyces corallinus and Kineosporia corallina sp. nov., two new coral-derived marine actinobacteria.</title>
        <authorList>
            <person name="Buangrab K."/>
            <person name="Sutthacheep M."/>
            <person name="Yeemin T."/>
            <person name="Harunari E."/>
            <person name="Igarashi Y."/>
            <person name="Sripreechasak P."/>
            <person name="Kanchanasin P."/>
            <person name="Tanasupawat S."/>
            <person name="Phongsopitanun W."/>
        </authorList>
    </citation>
    <scope>NUCLEOTIDE SEQUENCE</scope>
    <source>
        <strain evidence="1">JCM 31032</strain>
    </source>
</reference>
<proteinExistence type="predicted"/>
<comment type="caution">
    <text evidence="1">The sequence shown here is derived from an EMBL/GenBank/DDBJ whole genome shotgun (WGS) entry which is preliminary data.</text>
</comment>
<protein>
    <submittedName>
        <fullName evidence="1">Uncharacterized protein</fullName>
    </submittedName>
</protein>
<gene>
    <name evidence="1" type="ORF">LR394_09110</name>
</gene>
<dbReference type="SUPFAM" id="SSF51445">
    <property type="entry name" value="(Trans)glycosidases"/>
    <property type="match status" value="1"/>
</dbReference>
<accession>A0A9X1SYJ2</accession>
<sequence length="61" mass="6826">MLRFAEGLLESGMPPRVVLIDDNWACDYGTWQFDRACFPDPAALIGRLHELGCSVIREGLC</sequence>
<evidence type="ECO:0000313" key="1">
    <source>
        <dbReference type="EMBL" id="MCD5311053.1"/>
    </source>
</evidence>
<keyword evidence="2" id="KW-1185">Reference proteome</keyword>
<dbReference type="EMBL" id="JAJOMB010000004">
    <property type="protein sequence ID" value="MCD5311053.1"/>
    <property type="molecule type" value="Genomic_DNA"/>
</dbReference>
<dbReference type="InterPro" id="IPR017853">
    <property type="entry name" value="GH"/>
</dbReference>
<evidence type="ECO:0000313" key="2">
    <source>
        <dbReference type="Proteomes" id="UP001138997"/>
    </source>
</evidence>
<name>A0A9X1SYJ2_9ACTN</name>
<organism evidence="1 2">
    <name type="scientific">Kineosporia babensis</name>
    <dbReference type="NCBI Taxonomy" id="499548"/>
    <lineage>
        <taxon>Bacteria</taxon>
        <taxon>Bacillati</taxon>
        <taxon>Actinomycetota</taxon>
        <taxon>Actinomycetes</taxon>
        <taxon>Kineosporiales</taxon>
        <taxon>Kineosporiaceae</taxon>
        <taxon>Kineosporia</taxon>
    </lineage>
</organism>
<dbReference type="Proteomes" id="UP001138997">
    <property type="component" value="Unassembled WGS sequence"/>
</dbReference>
<dbReference type="AlphaFoldDB" id="A0A9X1SYJ2"/>